<keyword evidence="1" id="KW-0812">Transmembrane</keyword>
<dbReference type="EMBL" id="BAABGP010000018">
    <property type="protein sequence ID" value="GAA4488104.1"/>
    <property type="molecule type" value="Genomic_DNA"/>
</dbReference>
<feature type="transmembrane region" description="Helical" evidence="1">
    <location>
        <begin position="107"/>
        <end position="133"/>
    </location>
</feature>
<keyword evidence="1" id="KW-1133">Transmembrane helix</keyword>
<dbReference type="RefSeq" id="WP_345187816.1">
    <property type="nucleotide sequence ID" value="NZ_BAABGP010000018.1"/>
</dbReference>
<keyword evidence="1" id="KW-0472">Membrane</keyword>
<evidence type="ECO:0000313" key="2">
    <source>
        <dbReference type="EMBL" id="GAA4488104.1"/>
    </source>
</evidence>
<dbReference type="Pfam" id="PF04854">
    <property type="entry name" value="DUF624"/>
    <property type="match status" value="1"/>
</dbReference>
<feature type="transmembrane region" description="Helical" evidence="1">
    <location>
        <begin position="75"/>
        <end position="95"/>
    </location>
</feature>
<feature type="transmembrane region" description="Helical" evidence="1">
    <location>
        <begin position="154"/>
        <end position="173"/>
    </location>
</feature>
<dbReference type="InterPro" id="IPR006938">
    <property type="entry name" value="DUF624"/>
</dbReference>
<protein>
    <submittedName>
        <fullName evidence="2">YesL family protein</fullName>
    </submittedName>
</protein>
<keyword evidence="3" id="KW-1185">Reference proteome</keyword>
<proteinExistence type="predicted"/>
<organism evidence="2 3">
    <name type="scientific">Microbacterium panaciterrae</name>
    <dbReference type="NCBI Taxonomy" id="985759"/>
    <lineage>
        <taxon>Bacteria</taxon>
        <taxon>Bacillati</taxon>
        <taxon>Actinomycetota</taxon>
        <taxon>Actinomycetes</taxon>
        <taxon>Micrococcales</taxon>
        <taxon>Microbacteriaceae</taxon>
        <taxon>Microbacterium</taxon>
    </lineage>
</organism>
<feature type="transmembrane region" description="Helical" evidence="1">
    <location>
        <begin position="179"/>
        <end position="199"/>
    </location>
</feature>
<sequence length="232" mass="24980">MASILAADSALMRVLTRIADLMILNLLFLATSIPLVTLGASLTALHFTALRIGLGECTSVSGDYFRSFRSDFRQATGILGIFAALAVVFAAWYLVVTQLVPGALLQLLLLAVWYLLVAVAALTALYAFPYLAAFEGRTREVLRNARLLSWRHPLASILAVAVIGLAAVVTIFSPQATGYGLAWFLIGFAGIAVVNGVLFRRVFDRYIPAVAPAPVVPSAWEPTEAARRAEEE</sequence>
<name>A0ABP8PII6_9MICO</name>
<gene>
    <name evidence="2" type="ORF">GCM10023171_27050</name>
</gene>
<accession>A0ABP8PII6</accession>
<dbReference type="Proteomes" id="UP001500731">
    <property type="component" value="Unassembled WGS sequence"/>
</dbReference>
<evidence type="ECO:0000256" key="1">
    <source>
        <dbReference type="SAM" id="Phobius"/>
    </source>
</evidence>
<evidence type="ECO:0000313" key="3">
    <source>
        <dbReference type="Proteomes" id="UP001500731"/>
    </source>
</evidence>
<comment type="caution">
    <text evidence="2">The sequence shown here is derived from an EMBL/GenBank/DDBJ whole genome shotgun (WGS) entry which is preliminary data.</text>
</comment>
<reference evidence="3" key="1">
    <citation type="journal article" date="2019" name="Int. J. Syst. Evol. Microbiol.">
        <title>The Global Catalogue of Microorganisms (GCM) 10K type strain sequencing project: providing services to taxonomists for standard genome sequencing and annotation.</title>
        <authorList>
            <consortium name="The Broad Institute Genomics Platform"/>
            <consortium name="The Broad Institute Genome Sequencing Center for Infectious Disease"/>
            <person name="Wu L."/>
            <person name="Ma J."/>
        </authorList>
    </citation>
    <scope>NUCLEOTIDE SEQUENCE [LARGE SCALE GENOMIC DNA]</scope>
    <source>
        <strain evidence="3">JCM 17839</strain>
    </source>
</reference>
<feature type="transmembrane region" description="Helical" evidence="1">
    <location>
        <begin position="21"/>
        <end position="45"/>
    </location>
</feature>